<protein>
    <recommendedName>
        <fullName evidence="4">Single domain-containing protein</fullName>
    </recommendedName>
</protein>
<feature type="domain" description="Single" evidence="4">
    <location>
        <begin position="40"/>
        <end position="104"/>
    </location>
</feature>
<evidence type="ECO:0000313" key="5">
    <source>
        <dbReference type="EMBL" id="JAC23732.1"/>
    </source>
</evidence>
<dbReference type="AlphaFoldDB" id="A0A023FPR5"/>
<dbReference type="SMART" id="SM01318">
    <property type="entry name" value="SVWC"/>
    <property type="match status" value="1"/>
</dbReference>
<comment type="subcellular location">
    <subcellularLocation>
        <location evidence="1">Secreted</location>
    </subcellularLocation>
</comment>
<evidence type="ECO:0000256" key="3">
    <source>
        <dbReference type="SAM" id="SignalP"/>
    </source>
</evidence>
<organism evidence="5">
    <name type="scientific">Amblyomma cajennense</name>
    <name type="common">Cayenne tick</name>
    <name type="synonym">Acarus cajennensis</name>
    <dbReference type="NCBI Taxonomy" id="34607"/>
    <lineage>
        <taxon>Eukaryota</taxon>
        <taxon>Metazoa</taxon>
        <taxon>Ecdysozoa</taxon>
        <taxon>Arthropoda</taxon>
        <taxon>Chelicerata</taxon>
        <taxon>Arachnida</taxon>
        <taxon>Acari</taxon>
        <taxon>Parasitiformes</taxon>
        <taxon>Ixodida</taxon>
        <taxon>Ixodoidea</taxon>
        <taxon>Ixodidae</taxon>
        <taxon>Amblyomminae</taxon>
        <taxon>Amblyomma</taxon>
    </lineage>
</organism>
<dbReference type="EMBL" id="GBBK01000750">
    <property type="protein sequence ID" value="JAC23732.1"/>
    <property type="molecule type" value="mRNA"/>
</dbReference>
<dbReference type="Pfam" id="PF15430">
    <property type="entry name" value="SVWC"/>
    <property type="match status" value="1"/>
</dbReference>
<proteinExistence type="evidence at transcript level"/>
<evidence type="ECO:0000256" key="2">
    <source>
        <dbReference type="ARBA" id="ARBA00022525"/>
    </source>
</evidence>
<evidence type="ECO:0000256" key="1">
    <source>
        <dbReference type="ARBA" id="ARBA00004613"/>
    </source>
</evidence>
<dbReference type="InterPro" id="IPR029277">
    <property type="entry name" value="SVWC_dom"/>
</dbReference>
<dbReference type="GO" id="GO:0005576">
    <property type="term" value="C:extracellular region"/>
    <property type="evidence" value="ECO:0007669"/>
    <property type="project" value="UniProtKB-SubCell"/>
</dbReference>
<feature type="chain" id="PRO_5001515181" description="Single domain-containing protein" evidence="3">
    <location>
        <begin position="20"/>
        <end position="108"/>
    </location>
</feature>
<sequence>MRALVASLCALVAFATVICDVQEHGHSYLTRNVTVENGACIFERNTLPDGETKALHDPCVIATCYAARREVNATLCRNFGVDPGCRVQWTPDGVYPQCCPRQVCDRMD</sequence>
<feature type="signal peptide" evidence="3">
    <location>
        <begin position="1"/>
        <end position="19"/>
    </location>
</feature>
<keyword evidence="2" id="KW-0964">Secreted</keyword>
<accession>A0A023FPR5</accession>
<reference evidence="5" key="1">
    <citation type="submission" date="2014-03" db="EMBL/GenBank/DDBJ databases">
        <title>The sialotranscriptome of Amblyomma triste, Amblyomma parvum and Amblyomma cajennense ticks, uncovered by 454-based RNA-seq.</title>
        <authorList>
            <person name="Garcia G.R."/>
            <person name="Gardinassi L.G."/>
            <person name="Ribeiro J.M."/>
            <person name="Anatriello E."/>
            <person name="Ferreira B.R."/>
            <person name="Moreira H.N."/>
            <person name="Mafra C."/>
            <person name="Olegario M.M."/>
            <person name="Szabo P.J."/>
            <person name="Miranda-Santos I.K."/>
            <person name="Maruyama S.R."/>
        </authorList>
    </citation>
    <scope>NUCLEOTIDE SEQUENCE</scope>
    <source>
        <strain evidence="5">Uberlandia</strain>
        <tissue evidence="5">Salivary glands</tissue>
    </source>
</reference>
<keyword evidence="3" id="KW-0732">Signal</keyword>
<evidence type="ECO:0000259" key="4">
    <source>
        <dbReference type="SMART" id="SM01318"/>
    </source>
</evidence>
<name>A0A023FPR5_AMBCJ</name>